<sequence length="109" mass="12584">CESYGLDKRNVSNEEVLDRTILVDDTIGEQQTKDDRQEIERDNNINGCINFRMGSQCNQEQQKDQEDIRIMGNGYGEFESARDTCDTHINASPQGIYQPIRIQLNNDRN</sequence>
<evidence type="ECO:0000313" key="1">
    <source>
        <dbReference type="EMBL" id="KAA6335834.1"/>
    </source>
</evidence>
<gene>
    <name evidence="1" type="ORF">EZS28_052929</name>
</gene>
<dbReference type="AlphaFoldDB" id="A0A5J4RQE1"/>
<feature type="non-terminal residue" evidence="1">
    <location>
        <position position="1"/>
    </location>
</feature>
<organism evidence="1 2">
    <name type="scientific">Streblomastix strix</name>
    <dbReference type="NCBI Taxonomy" id="222440"/>
    <lineage>
        <taxon>Eukaryota</taxon>
        <taxon>Metamonada</taxon>
        <taxon>Preaxostyla</taxon>
        <taxon>Oxymonadida</taxon>
        <taxon>Streblomastigidae</taxon>
        <taxon>Streblomastix</taxon>
    </lineage>
</organism>
<evidence type="ECO:0000313" key="2">
    <source>
        <dbReference type="Proteomes" id="UP000324800"/>
    </source>
</evidence>
<name>A0A5J4RQE1_9EUKA</name>
<reference evidence="1 2" key="1">
    <citation type="submission" date="2019-03" db="EMBL/GenBank/DDBJ databases">
        <title>Single cell metagenomics reveals metabolic interactions within the superorganism composed of flagellate Streblomastix strix and complex community of Bacteroidetes bacteria on its surface.</title>
        <authorList>
            <person name="Treitli S.C."/>
            <person name="Kolisko M."/>
            <person name="Husnik F."/>
            <person name="Keeling P."/>
            <person name="Hampl V."/>
        </authorList>
    </citation>
    <scope>NUCLEOTIDE SEQUENCE [LARGE SCALE GENOMIC DNA]</scope>
    <source>
        <strain evidence="1">ST1C</strain>
    </source>
</reference>
<proteinExistence type="predicted"/>
<comment type="caution">
    <text evidence="1">The sequence shown here is derived from an EMBL/GenBank/DDBJ whole genome shotgun (WGS) entry which is preliminary data.</text>
</comment>
<accession>A0A5J4RQE1</accession>
<protein>
    <submittedName>
        <fullName evidence="1">Uncharacterized protein</fullName>
    </submittedName>
</protein>
<dbReference type="Proteomes" id="UP000324800">
    <property type="component" value="Unassembled WGS sequence"/>
</dbReference>
<dbReference type="EMBL" id="SNRW01041715">
    <property type="protein sequence ID" value="KAA6335834.1"/>
    <property type="molecule type" value="Genomic_DNA"/>
</dbReference>